<evidence type="ECO:0000313" key="2">
    <source>
        <dbReference type="Proteomes" id="UP000602381"/>
    </source>
</evidence>
<protein>
    <submittedName>
        <fullName evidence="1">Uncharacterized protein</fullName>
    </submittedName>
</protein>
<reference evidence="2" key="1">
    <citation type="journal article" date="2019" name="Int. J. Syst. Evol. Microbiol.">
        <title>The Global Catalogue of Microorganisms (GCM) 10K type strain sequencing project: providing services to taxonomists for standard genome sequencing and annotation.</title>
        <authorList>
            <consortium name="The Broad Institute Genomics Platform"/>
            <consortium name="The Broad Institute Genome Sequencing Center for Infectious Disease"/>
            <person name="Wu L."/>
            <person name="Ma J."/>
        </authorList>
    </citation>
    <scope>NUCLEOTIDE SEQUENCE [LARGE SCALE GENOMIC DNA]</scope>
    <source>
        <strain evidence="2">JCM 17843</strain>
    </source>
</reference>
<dbReference type="Proteomes" id="UP000602381">
    <property type="component" value="Unassembled WGS sequence"/>
</dbReference>
<name>A0ABQ2LD43_9PROT</name>
<dbReference type="EMBL" id="BMOV01000005">
    <property type="protein sequence ID" value="GGO11754.1"/>
    <property type="molecule type" value="Genomic_DNA"/>
</dbReference>
<accession>A0ABQ2LD43</accession>
<sequence>MQQRTDIKEIRNELQTGLKEEKDVRRNDDQKLVQKLEDAVIGGIHIELAGLAFLTVGVQLGTIPDQVAPLLGLQ</sequence>
<comment type="caution">
    <text evidence="1">The sequence shown here is derived from an EMBL/GenBank/DDBJ whole genome shotgun (WGS) entry which is preliminary data.</text>
</comment>
<proteinExistence type="predicted"/>
<evidence type="ECO:0000313" key="1">
    <source>
        <dbReference type="EMBL" id="GGO11754.1"/>
    </source>
</evidence>
<organism evidence="1 2">
    <name type="scientific">Iodidimonas muriae</name>
    <dbReference type="NCBI Taxonomy" id="261467"/>
    <lineage>
        <taxon>Bacteria</taxon>
        <taxon>Pseudomonadati</taxon>
        <taxon>Pseudomonadota</taxon>
        <taxon>Alphaproteobacteria</taxon>
        <taxon>Iodidimonadales</taxon>
        <taxon>Iodidimonadaceae</taxon>
        <taxon>Iodidimonas</taxon>
    </lineage>
</organism>
<keyword evidence="2" id="KW-1185">Reference proteome</keyword>
<dbReference type="RefSeq" id="WP_150005776.1">
    <property type="nucleotide sequence ID" value="NZ_BMOV01000005.1"/>
</dbReference>
<gene>
    <name evidence="1" type="ORF">GCM10007972_15800</name>
</gene>